<dbReference type="PROSITE" id="PS51819">
    <property type="entry name" value="VOC"/>
    <property type="match status" value="1"/>
</dbReference>
<gene>
    <name evidence="3" type="ORF">HNR07_000855</name>
</gene>
<dbReference type="InterPro" id="IPR037523">
    <property type="entry name" value="VOC_core"/>
</dbReference>
<dbReference type="GO" id="GO:0051213">
    <property type="term" value="F:dioxygenase activity"/>
    <property type="evidence" value="ECO:0007669"/>
    <property type="project" value="UniProtKB-KW"/>
</dbReference>
<evidence type="ECO:0000259" key="2">
    <source>
        <dbReference type="PROSITE" id="PS51819"/>
    </source>
</evidence>
<protein>
    <submittedName>
        <fullName evidence="3">Catechol 2,3-dioxygenase-like lactoylglutathione lyase family enzyme</fullName>
    </submittedName>
</protein>
<dbReference type="Proteomes" id="UP000579647">
    <property type="component" value="Unassembled WGS sequence"/>
</dbReference>
<dbReference type="PANTHER" id="PTHR43048:SF6">
    <property type="entry name" value="BLR8189 PROTEIN"/>
    <property type="match status" value="1"/>
</dbReference>
<evidence type="ECO:0000256" key="1">
    <source>
        <dbReference type="ARBA" id="ARBA00022723"/>
    </source>
</evidence>
<dbReference type="Pfam" id="PF00903">
    <property type="entry name" value="Glyoxalase"/>
    <property type="match status" value="1"/>
</dbReference>
<dbReference type="EMBL" id="JACHDO010000001">
    <property type="protein sequence ID" value="MBB5489718.1"/>
    <property type="molecule type" value="Genomic_DNA"/>
</dbReference>
<feature type="domain" description="VOC" evidence="2">
    <location>
        <begin position="9"/>
        <end position="155"/>
    </location>
</feature>
<dbReference type="AlphaFoldDB" id="A0A840WI18"/>
<dbReference type="Gene3D" id="3.10.180.10">
    <property type="entry name" value="2,3-Dihydroxybiphenyl 1,2-Dioxygenase, domain 1"/>
    <property type="match status" value="1"/>
</dbReference>
<dbReference type="GO" id="GO:0046491">
    <property type="term" value="P:L-methylmalonyl-CoA metabolic process"/>
    <property type="evidence" value="ECO:0007669"/>
    <property type="project" value="TreeGrafter"/>
</dbReference>
<evidence type="ECO:0000313" key="4">
    <source>
        <dbReference type="Proteomes" id="UP000579647"/>
    </source>
</evidence>
<accession>A0A840WI18</accession>
<reference evidence="3 4" key="1">
    <citation type="submission" date="2020-08" db="EMBL/GenBank/DDBJ databases">
        <title>Sequencing the genomes of 1000 actinobacteria strains.</title>
        <authorList>
            <person name="Klenk H.-P."/>
        </authorList>
    </citation>
    <scope>NUCLEOTIDE SEQUENCE [LARGE SCALE GENOMIC DNA]</scope>
    <source>
        <strain evidence="3 4">DSM 44598</strain>
    </source>
</reference>
<keyword evidence="1" id="KW-0479">Metal-binding</keyword>
<keyword evidence="4" id="KW-1185">Reference proteome</keyword>
<sequence length="183" mass="19980">MAGIPGARSVHHVGLTVPALEEAVDFFTEVLGAAVVYRLDTVEDPKGQWIAQKLDVHPDSTVRLALLRLGPTTNLELFEYSAPDQSKRVPKASDVGGHHLAIQVEDIDKANDYLRGRPEVRLLGSPGSIEEGPLAGDRWVYFTTPWGLQLEVIEIPAEMASAEGESARMFTFDGTWEEAGSRS</sequence>
<dbReference type="GO" id="GO:0004493">
    <property type="term" value="F:methylmalonyl-CoA epimerase activity"/>
    <property type="evidence" value="ECO:0007669"/>
    <property type="project" value="TreeGrafter"/>
</dbReference>
<dbReference type="InterPro" id="IPR029068">
    <property type="entry name" value="Glyas_Bleomycin-R_OHBP_Dase"/>
</dbReference>
<dbReference type="InterPro" id="IPR051785">
    <property type="entry name" value="MMCE/EMCE_epimerase"/>
</dbReference>
<dbReference type="GO" id="GO:0016829">
    <property type="term" value="F:lyase activity"/>
    <property type="evidence" value="ECO:0007669"/>
    <property type="project" value="UniProtKB-KW"/>
</dbReference>
<organism evidence="3 4">
    <name type="scientific">Nocardiopsis metallicus</name>
    <dbReference type="NCBI Taxonomy" id="179819"/>
    <lineage>
        <taxon>Bacteria</taxon>
        <taxon>Bacillati</taxon>
        <taxon>Actinomycetota</taxon>
        <taxon>Actinomycetes</taxon>
        <taxon>Streptosporangiales</taxon>
        <taxon>Nocardiopsidaceae</taxon>
        <taxon>Nocardiopsis</taxon>
    </lineage>
</organism>
<comment type="caution">
    <text evidence="3">The sequence shown here is derived from an EMBL/GenBank/DDBJ whole genome shotgun (WGS) entry which is preliminary data.</text>
</comment>
<keyword evidence="3" id="KW-0223">Dioxygenase</keyword>
<dbReference type="RefSeq" id="WP_184362188.1">
    <property type="nucleotide sequence ID" value="NZ_BAAAKM010000011.1"/>
</dbReference>
<dbReference type="SUPFAM" id="SSF54593">
    <property type="entry name" value="Glyoxalase/Bleomycin resistance protein/Dihydroxybiphenyl dioxygenase"/>
    <property type="match status" value="1"/>
</dbReference>
<keyword evidence="3" id="KW-0560">Oxidoreductase</keyword>
<keyword evidence="3" id="KW-0456">Lyase</keyword>
<dbReference type="GO" id="GO:0046872">
    <property type="term" value="F:metal ion binding"/>
    <property type="evidence" value="ECO:0007669"/>
    <property type="project" value="UniProtKB-KW"/>
</dbReference>
<evidence type="ECO:0000313" key="3">
    <source>
        <dbReference type="EMBL" id="MBB5489718.1"/>
    </source>
</evidence>
<dbReference type="PANTHER" id="PTHR43048">
    <property type="entry name" value="METHYLMALONYL-COA EPIMERASE"/>
    <property type="match status" value="1"/>
</dbReference>
<proteinExistence type="predicted"/>
<dbReference type="InterPro" id="IPR004360">
    <property type="entry name" value="Glyas_Fos-R_dOase_dom"/>
</dbReference>
<name>A0A840WI18_9ACTN</name>